<keyword evidence="5 7" id="KW-0472">Membrane</keyword>
<organism evidence="9 10">
    <name type="scientific">Neorhizobium lilium</name>
    <dbReference type="NCBI Taxonomy" id="2503024"/>
    <lineage>
        <taxon>Bacteria</taxon>
        <taxon>Pseudomonadati</taxon>
        <taxon>Pseudomonadota</taxon>
        <taxon>Alphaproteobacteria</taxon>
        <taxon>Hyphomicrobiales</taxon>
        <taxon>Rhizobiaceae</taxon>
        <taxon>Rhizobium/Agrobacterium group</taxon>
        <taxon>Neorhizobium</taxon>
    </lineage>
</organism>
<dbReference type="InterPro" id="IPR049453">
    <property type="entry name" value="Memb_transporter_dom"/>
</dbReference>
<evidence type="ECO:0000313" key="10">
    <source>
        <dbReference type="Proteomes" id="UP000287687"/>
    </source>
</evidence>
<feature type="transmembrane region" description="Helical" evidence="7">
    <location>
        <begin position="27"/>
        <end position="45"/>
    </location>
</feature>
<feature type="transmembrane region" description="Helical" evidence="7">
    <location>
        <begin position="79"/>
        <end position="96"/>
    </location>
</feature>
<feature type="transmembrane region" description="Helical" evidence="7">
    <location>
        <begin position="455"/>
        <end position="475"/>
    </location>
</feature>
<accession>A0A3S3VFV4</accession>
<dbReference type="PANTHER" id="PTHR30509:SF9">
    <property type="entry name" value="MULTIDRUG RESISTANCE PROTEIN MDTO"/>
    <property type="match status" value="1"/>
</dbReference>
<evidence type="ECO:0000256" key="4">
    <source>
        <dbReference type="ARBA" id="ARBA00022989"/>
    </source>
</evidence>
<keyword evidence="3 7" id="KW-0812">Transmembrane</keyword>
<evidence type="ECO:0000256" key="2">
    <source>
        <dbReference type="ARBA" id="ARBA00022475"/>
    </source>
</evidence>
<proteinExistence type="inferred from homology"/>
<dbReference type="Proteomes" id="UP000287687">
    <property type="component" value="Unassembled WGS sequence"/>
</dbReference>
<reference evidence="9 10" key="1">
    <citation type="submission" date="2019-01" db="EMBL/GenBank/DDBJ databases">
        <title>The draft genome of Rhizobium sp. 24NR.</title>
        <authorList>
            <person name="Liu L."/>
            <person name="Liang L."/>
            <person name="Shi S."/>
            <person name="Xu L."/>
            <person name="Wang X."/>
            <person name="Li L."/>
            <person name="Zhang X."/>
        </authorList>
    </citation>
    <scope>NUCLEOTIDE SEQUENCE [LARGE SCALE GENOMIC DNA]</scope>
    <source>
        <strain evidence="9 10">24NR</strain>
    </source>
</reference>
<evidence type="ECO:0000256" key="7">
    <source>
        <dbReference type="SAM" id="Phobius"/>
    </source>
</evidence>
<keyword evidence="2" id="KW-1003">Cell membrane</keyword>
<feature type="transmembrane region" description="Helical" evidence="7">
    <location>
        <begin position="416"/>
        <end position="449"/>
    </location>
</feature>
<name>A0A3S3VFV4_9HYPH</name>
<evidence type="ECO:0000313" key="9">
    <source>
        <dbReference type="EMBL" id="RWX75657.1"/>
    </source>
</evidence>
<protein>
    <submittedName>
        <fullName evidence="9">FUSC family protein</fullName>
    </submittedName>
</protein>
<dbReference type="AlphaFoldDB" id="A0A3S3VFV4"/>
<dbReference type="GO" id="GO:0005886">
    <property type="term" value="C:plasma membrane"/>
    <property type="evidence" value="ECO:0007669"/>
    <property type="project" value="UniProtKB-SubCell"/>
</dbReference>
<feature type="domain" description="Integral membrane bound transporter" evidence="8">
    <location>
        <begin position="373"/>
        <end position="498"/>
    </location>
</feature>
<dbReference type="OrthoDB" id="7431670at2"/>
<feature type="transmembrane region" description="Helical" evidence="7">
    <location>
        <begin position="148"/>
        <end position="165"/>
    </location>
</feature>
<comment type="caution">
    <text evidence="9">The sequence shown here is derived from an EMBL/GenBank/DDBJ whole genome shotgun (WGS) entry which is preliminary data.</text>
</comment>
<evidence type="ECO:0000256" key="1">
    <source>
        <dbReference type="ARBA" id="ARBA00004651"/>
    </source>
</evidence>
<feature type="transmembrane region" description="Helical" evidence="7">
    <location>
        <begin position="125"/>
        <end position="142"/>
    </location>
</feature>
<gene>
    <name evidence="9" type="ORF">EPK99_18365</name>
</gene>
<dbReference type="Pfam" id="PF13515">
    <property type="entry name" value="FUSC_2"/>
    <property type="match status" value="1"/>
</dbReference>
<evidence type="ECO:0000256" key="5">
    <source>
        <dbReference type="ARBA" id="ARBA00023136"/>
    </source>
</evidence>
<evidence type="ECO:0000256" key="3">
    <source>
        <dbReference type="ARBA" id="ARBA00022692"/>
    </source>
</evidence>
<evidence type="ECO:0000259" key="8">
    <source>
        <dbReference type="Pfam" id="PF13515"/>
    </source>
</evidence>
<feature type="transmembrane region" description="Helical" evidence="7">
    <location>
        <begin position="51"/>
        <end position="67"/>
    </location>
</feature>
<evidence type="ECO:0000256" key="6">
    <source>
        <dbReference type="ARBA" id="ARBA00043993"/>
    </source>
</evidence>
<feature type="transmembrane region" description="Helical" evidence="7">
    <location>
        <begin position="102"/>
        <end position="120"/>
    </location>
</feature>
<sequence>MTRRLALPDWLLAHDPALSRARMGGRVTLTILVSVGLLILFHLLVAALPPIAYGLTIILSIESGVAVRDLSQRDQTKTRLLGCVASLLCVAVAAVLEDHRVVSDLVFLLVIFCASLARVFGPRGFAIGMFAFTSYFIGAYLHPSPAELPFAALGPVVAVAVGYAVRKWIFFDDRRRDALQALVAVQARTDDILARLELLAVAGEWTEKDRTGLHRLEERLKDVVLMADSFLPMAAEEDANNRREDSGLAAVAMRLFDLHLAAESLIVLSLESLPPVGLIEAVLNGDGDRVRHFSARADQETSKAKLPAGESVRALMWLHGAREALAADIGRIDHGDLDMAGGDRPATPSATLDLSLKNPAVRAALQITIASAIAMVFGLLLSRERWFWSVLTAFLVFTNTKSRGDTAIRAVQRSTGTLLGVVIGLGIATLLVGNMVATVVLASMTVFLAFYFLQVSYAVMSFFITITLCLVYGLIGQLTVDLLFLRLEETLIGALAGTFAAFVVLPASTRAVLDEALARWYDGLRQLLDAADEGRGRLELIELSRKLDAAYKDLTLAAKPLGASWSVVTRPGQIRQTLAIFMASTYWARIFANTTASISADNAVTEAISSARQALEAVAPRGSDCFLQRRDERRTGSRYLPISEDGSRLGLVMIGNLLDRLYPRT</sequence>
<dbReference type="EMBL" id="SBIP01000004">
    <property type="protein sequence ID" value="RWX75657.1"/>
    <property type="molecule type" value="Genomic_DNA"/>
</dbReference>
<keyword evidence="4 7" id="KW-1133">Transmembrane helix</keyword>
<feature type="transmembrane region" description="Helical" evidence="7">
    <location>
        <begin position="487"/>
        <end position="507"/>
    </location>
</feature>
<dbReference type="PANTHER" id="PTHR30509">
    <property type="entry name" value="P-HYDROXYBENZOIC ACID EFFLUX PUMP SUBUNIT-RELATED"/>
    <property type="match status" value="1"/>
</dbReference>
<comment type="subcellular location">
    <subcellularLocation>
        <location evidence="1">Cell membrane</location>
        <topology evidence="1">Multi-pass membrane protein</topology>
    </subcellularLocation>
</comment>
<comment type="similarity">
    <text evidence="6">Belongs to the YccS/YhfK family.</text>
</comment>
<dbReference type="RefSeq" id="WP_128444543.1">
    <property type="nucleotide sequence ID" value="NZ_SBIP01000004.1"/>
</dbReference>
<keyword evidence="10" id="KW-1185">Reference proteome</keyword>